<evidence type="ECO:0000313" key="9">
    <source>
        <dbReference type="Proteomes" id="UP000003160"/>
    </source>
</evidence>
<gene>
    <name evidence="8" type="ORF">HMPREF0645_1703</name>
</gene>
<dbReference type="Pfam" id="PF08544">
    <property type="entry name" value="GHMP_kinases_C"/>
    <property type="match status" value="1"/>
</dbReference>
<dbReference type="Proteomes" id="UP000003160">
    <property type="component" value="Unassembled WGS sequence"/>
</dbReference>
<dbReference type="SUPFAM" id="SSF54211">
    <property type="entry name" value="Ribosomal protein S5 domain 2-like"/>
    <property type="match status" value="1"/>
</dbReference>
<evidence type="ECO:0000259" key="6">
    <source>
        <dbReference type="Pfam" id="PF00288"/>
    </source>
</evidence>
<dbReference type="OrthoDB" id="9812992at2"/>
<dbReference type="InterPro" id="IPR014606">
    <property type="entry name" value="Heptose_7-P_kinase"/>
</dbReference>
<protein>
    <submittedName>
        <fullName evidence="8">GHMP kinase, N-terminal domain protein</fullName>
    </submittedName>
</protein>
<organism evidence="8 9">
    <name type="scientific">Hallella bergensis DSM 17361</name>
    <dbReference type="NCBI Taxonomy" id="585502"/>
    <lineage>
        <taxon>Bacteria</taxon>
        <taxon>Pseudomonadati</taxon>
        <taxon>Bacteroidota</taxon>
        <taxon>Bacteroidia</taxon>
        <taxon>Bacteroidales</taxon>
        <taxon>Prevotellaceae</taxon>
        <taxon>Hallella</taxon>
    </lineage>
</organism>
<dbReference type="GO" id="GO:0005524">
    <property type="term" value="F:ATP binding"/>
    <property type="evidence" value="ECO:0007669"/>
    <property type="project" value="UniProtKB-KW"/>
</dbReference>
<evidence type="ECO:0000256" key="4">
    <source>
        <dbReference type="ARBA" id="ARBA00022840"/>
    </source>
</evidence>
<feature type="domain" description="GHMP kinase C-terminal" evidence="7">
    <location>
        <begin position="227"/>
        <end position="289"/>
    </location>
</feature>
<evidence type="ECO:0000256" key="3">
    <source>
        <dbReference type="ARBA" id="ARBA00022777"/>
    </source>
</evidence>
<dbReference type="RefSeq" id="WP_007173806.1">
    <property type="nucleotide sequence ID" value="NZ_GG704781.1"/>
</dbReference>
<evidence type="ECO:0000256" key="2">
    <source>
        <dbReference type="ARBA" id="ARBA00022741"/>
    </source>
</evidence>
<dbReference type="Gene3D" id="3.30.230.120">
    <property type="match status" value="1"/>
</dbReference>
<keyword evidence="1" id="KW-0808">Transferase</keyword>
<accession>D1PXL8</accession>
<comment type="similarity">
    <text evidence="5">Belongs to the GHMP kinase family.</text>
</comment>
<evidence type="ECO:0000259" key="7">
    <source>
        <dbReference type="Pfam" id="PF08544"/>
    </source>
</evidence>
<dbReference type="SUPFAM" id="SSF55060">
    <property type="entry name" value="GHMP Kinase, C-terminal domain"/>
    <property type="match status" value="1"/>
</dbReference>
<dbReference type="PROSITE" id="PS00627">
    <property type="entry name" value="GHMP_KINASES_ATP"/>
    <property type="match status" value="1"/>
</dbReference>
<evidence type="ECO:0000313" key="8">
    <source>
        <dbReference type="EMBL" id="EFA43842.1"/>
    </source>
</evidence>
<dbReference type="InterPro" id="IPR036554">
    <property type="entry name" value="GHMP_kinase_C_sf"/>
</dbReference>
<evidence type="ECO:0000256" key="5">
    <source>
        <dbReference type="ARBA" id="ARBA00038121"/>
    </source>
</evidence>
<dbReference type="EMBL" id="ACKS01000071">
    <property type="protein sequence ID" value="EFA43842.1"/>
    <property type="molecule type" value="Genomic_DNA"/>
</dbReference>
<dbReference type="AlphaFoldDB" id="D1PXL8"/>
<dbReference type="GO" id="GO:0050201">
    <property type="term" value="F:fucokinase activity"/>
    <property type="evidence" value="ECO:0007669"/>
    <property type="project" value="TreeGrafter"/>
</dbReference>
<dbReference type="InterPro" id="IPR006203">
    <property type="entry name" value="GHMP_knse_ATP-bd_CS"/>
</dbReference>
<dbReference type="Pfam" id="PF00288">
    <property type="entry name" value="GHMP_kinases_N"/>
    <property type="match status" value="1"/>
</dbReference>
<dbReference type="InterPro" id="IPR020568">
    <property type="entry name" value="Ribosomal_Su5_D2-typ_SF"/>
</dbReference>
<keyword evidence="9" id="KW-1185">Reference proteome</keyword>
<sequence length="329" mass="36623">MIITRTPFRISFAGGGSDLPAFYRKEPGAVLSTTIDKYMYIVIHPFFNKKKIQLKYSKTELVDYISDIQHPIFREVLGMYDLKGVDVNSIADIPAGTGMGSSSSFTVGLLNAVRAYIGKFSSAEKLASLACETEINRVGSPIGKQDQYAAAYGGINYITFYPDESVKVEKVLLSNSLKKQLEESLLLIHVGGSHSANEILQAQQTAISDAKKLDTQRKMVKMAEDLRKTLQKGNIQDFGMVLHEGWEMKRSLVSSISNNEIDDIYRQGLKAGALGGKLLGAGGAGFLLFYCPKEKQDYFRHEMHSFMEVEFRFDNFGSQVVYVGDKFIQ</sequence>
<dbReference type="PANTHER" id="PTHR32463">
    <property type="entry name" value="L-FUCOSE KINASE"/>
    <property type="match status" value="1"/>
</dbReference>
<evidence type="ECO:0000256" key="1">
    <source>
        <dbReference type="ARBA" id="ARBA00022679"/>
    </source>
</evidence>
<keyword evidence="3 8" id="KW-0418">Kinase</keyword>
<dbReference type="InterPro" id="IPR013750">
    <property type="entry name" value="GHMP_kinase_C_dom"/>
</dbReference>
<proteinExistence type="inferred from homology"/>
<dbReference type="InterPro" id="IPR006204">
    <property type="entry name" value="GHMP_kinase_N_dom"/>
</dbReference>
<name>D1PXL8_9BACT</name>
<dbReference type="PANTHER" id="PTHR32463:SF0">
    <property type="entry name" value="L-FUCOSE KINASE"/>
    <property type="match status" value="1"/>
</dbReference>
<dbReference type="InterPro" id="IPR052203">
    <property type="entry name" value="GHMP_Kinase-Related"/>
</dbReference>
<keyword evidence="4" id="KW-0067">ATP-binding</keyword>
<dbReference type="HOGENOM" id="CLU_048558_1_0_10"/>
<dbReference type="InterPro" id="IPR001174">
    <property type="entry name" value="HddA/FKP"/>
</dbReference>
<dbReference type="eggNOG" id="COG2605">
    <property type="taxonomic scope" value="Bacteria"/>
</dbReference>
<dbReference type="PIRSF" id="PIRSF036406">
    <property type="entry name" value="Hept_kin"/>
    <property type="match status" value="1"/>
</dbReference>
<dbReference type="PRINTS" id="PR00960">
    <property type="entry name" value="LMBPPROTEIN"/>
</dbReference>
<keyword evidence="2" id="KW-0547">Nucleotide-binding</keyword>
<feature type="domain" description="GHMP kinase N-terminal" evidence="6">
    <location>
        <begin position="77"/>
        <end position="154"/>
    </location>
</feature>
<reference evidence="8 9" key="1">
    <citation type="submission" date="2009-10" db="EMBL/GenBank/DDBJ databases">
        <authorList>
            <person name="Qin X."/>
            <person name="Bachman B."/>
            <person name="Battles P."/>
            <person name="Bell A."/>
            <person name="Bess C."/>
            <person name="Bickham C."/>
            <person name="Chaboub L."/>
            <person name="Chen D."/>
            <person name="Coyle M."/>
            <person name="Deiros D.R."/>
            <person name="Dinh H."/>
            <person name="Forbes L."/>
            <person name="Fowler G."/>
            <person name="Francisco L."/>
            <person name="Fu Q."/>
            <person name="Gubbala S."/>
            <person name="Hale W."/>
            <person name="Han Y."/>
            <person name="Hemphill L."/>
            <person name="Highlander S.K."/>
            <person name="Hirani K."/>
            <person name="Hogues M."/>
            <person name="Jackson L."/>
            <person name="Jakkamsetti A."/>
            <person name="Javaid M."/>
            <person name="Jiang H."/>
            <person name="Korchina V."/>
            <person name="Kovar C."/>
            <person name="Lara F."/>
            <person name="Lee S."/>
            <person name="Mata R."/>
            <person name="Mathew T."/>
            <person name="Moen C."/>
            <person name="Morales K."/>
            <person name="Munidasa M."/>
            <person name="Nazareth L."/>
            <person name="Ngo R."/>
            <person name="Nguyen L."/>
            <person name="Okwuonu G."/>
            <person name="Ongeri F."/>
            <person name="Patil S."/>
            <person name="Petrosino J."/>
            <person name="Pham C."/>
            <person name="Pham P."/>
            <person name="Pu L.-L."/>
            <person name="Puazo M."/>
            <person name="Raj R."/>
            <person name="Reid J."/>
            <person name="Rouhana J."/>
            <person name="Saada N."/>
            <person name="Shang Y."/>
            <person name="Simmons D."/>
            <person name="Thornton R."/>
            <person name="Warren J."/>
            <person name="Weissenberger G."/>
            <person name="Zhang J."/>
            <person name="Zhang L."/>
            <person name="Zhou C."/>
            <person name="Zhu D."/>
            <person name="Muzny D."/>
            <person name="Worley K."/>
            <person name="Gibbs R."/>
        </authorList>
    </citation>
    <scope>NUCLEOTIDE SEQUENCE [LARGE SCALE GENOMIC DNA]</scope>
    <source>
        <strain evidence="8 9">DSM 17361</strain>
    </source>
</reference>
<comment type="caution">
    <text evidence="8">The sequence shown here is derived from an EMBL/GenBank/DDBJ whole genome shotgun (WGS) entry which is preliminary data.</text>
</comment>
<dbReference type="GO" id="GO:0042352">
    <property type="term" value="P:GDP-L-fucose salvage"/>
    <property type="evidence" value="ECO:0007669"/>
    <property type="project" value="TreeGrafter"/>
</dbReference>